<feature type="transmembrane region" description="Helical" evidence="4">
    <location>
        <begin position="6"/>
        <end position="30"/>
    </location>
</feature>
<dbReference type="InterPro" id="IPR007667">
    <property type="entry name" value="Hypoxia_induced_domain"/>
</dbReference>
<dbReference type="NCBIfam" id="NF033233">
    <property type="entry name" value="twin_helix"/>
    <property type="match status" value="1"/>
</dbReference>
<keyword evidence="1 4" id="KW-0812">Transmembrane</keyword>
<dbReference type="Proteomes" id="UP000052022">
    <property type="component" value="Unassembled WGS sequence"/>
</dbReference>
<name>A0A0P1GCL1_9RHOB</name>
<evidence type="ECO:0000256" key="2">
    <source>
        <dbReference type="ARBA" id="ARBA00022989"/>
    </source>
</evidence>
<gene>
    <name evidence="6" type="ORF">TRM7557_02179</name>
</gene>
<dbReference type="PROSITE" id="PS51503">
    <property type="entry name" value="HIG1"/>
    <property type="match status" value="1"/>
</dbReference>
<dbReference type="Pfam" id="PF04588">
    <property type="entry name" value="HIG_1_N"/>
    <property type="match status" value="1"/>
</dbReference>
<feature type="domain" description="HIG1" evidence="5">
    <location>
        <begin position="1"/>
        <end position="68"/>
    </location>
</feature>
<evidence type="ECO:0000313" key="6">
    <source>
        <dbReference type="EMBL" id="CUH79055.1"/>
    </source>
</evidence>
<organism evidence="6 7">
    <name type="scientific">Tritonibacter multivorans</name>
    <dbReference type="NCBI Taxonomy" id="928856"/>
    <lineage>
        <taxon>Bacteria</taxon>
        <taxon>Pseudomonadati</taxon>
        <taxon>Pseudomonadota</taxon>
        <taxon>Alphaproteobacteria</taxon>
        <taxon>Rhodobacterales</taxon>
        <taxon>Paracoccaceae</taxon>
        <taxon>Tritonibacter</taxon>
    </lineage>
</organism>
<protein>
    <recommendedName>
        <fullName evidence="5">HIG1 domain-containing protein</fullName>
    </recommendedName>
</protein>
<evidence type="ECO:0000256" key="1">
    <source>
        <dbReference type="ARBA" id="ARBA00022692"/>
    </source>
</evidence>
<dbReference type="RefSeq" id="WP_058290224.1">
    <property type="nucleotide sequence ID" value="NZ_CYSD01000033.1"/>
</dbReference>
<accession>A0A0P1GCL1</accession>
<reference evidence="6 7" key="1">
    <citation type="submission" date="2015-09" db="EMBL/GenBank/DDBJ databases">
        <authorList>
            <consortium name="Swine Surveillance"/>
        </authorList>
    </citation>
    <scope>NUCLEOTIDE SEQUENCE [LARGE SCALE GENOMIC DNA]</scope>
    <source>
        <strain evidence="6 7">CECT 7557</strain>
    </source>
</reference>
<evidence type="ECO:0000256" key="4">
    <source>
        <dbReference type="SAM" id="Phobius"/>
    </source>
</evidence>
<feature type="transmembrane region" description="Helical" evidence="4">
    <location>
        <begin position="42"/>
        <end position="63"/>
    </location>
</feature>
<keyword evidence="3 4" id="KW-0472">Membrane</keyword>
<proteinExistence type="predicted"/>
<dbReference type="STRING" id="928856.SAMN04488049_1106"/>
<keyword evidence="7" id="KW-1185">Reference proteome</keyword>
<sequence length="68" mass="7247">MTTLFYSLGVIAMIATAVVLLIGIGGFGAGGKFNAKFGNKMMQLRLALQFVAVVLLMAFMWFANQGGQ</sequence>
<evidence type="ECO:0000313" key="7">
    <source>
        <dbReference type="Proteomes" id="UP000052022"/>
    </source>
</evidence>
<evidence type="ECO:0000256" key="3">
    <source>
        <dbReference type="ARBA" id="ARBA00023136"/>
    </source>
</evidence>
<dbReference type="EMBL" id="CYSD01000033">
    <property type="protein sequence ID" value="CUH79055.1"/>
    <property type="molecule type" value="Genomic_DNA"/>
</dbReference>
<dbReference type="AlphaFoldDB" id="A0A0P1GCL1"/>
<evidence type="ECO:0000259" key="5">
    <source>
        <dbReference type="PROSITE" id="PS51503"/>
    </source>
</evidence>
<keyword evidence="2 4" id="KW-1133">Transmembrane helix</keyword>